<dbReference type="SUPFAM" id="SSF52540">
    <property type="entry name" value="P-loop containing nucleoside triphosphate hydrolases"/>
    <property type="match status" value="1"/>
</dbReference>
<sequence length="208" mass="23049">MNSIIAEMTSDIIRRAGDARRFLIAIAGPPGSGKSTLADELRASLKARGERAEVLPMDGFHMDDSVLIDRGLLARKGAPETFDVRAFLDIIRAVRPADQEVLVPVFDRSRELAIASARVVLPEHRFIIVEGNYLLLDQGKWAELEGMFDYSVMLAPPVPVLEKRLLERWLGYGLAEDVARAKAHGNDLPNGRLVLECRRHANVTIDNA</sequence>
<dbReference type="PANTHER" id="PTHR10285">
    <property type="entry name" value="URIDINE KINASE"/>
    <property type="match status" value="1"/>
</dbReference>
<evidence type="ECO:0000313" key="2">
    <source>
        <dbReference type="Proteomes" id="UP000219167"/>
    </source>
</evidence>
<dbReference type="InterPro" id="IPR027417">
    <property type="entry name" value="P-loop_NTPase"/>
</dbReference>
<reference evidence="1 2" key="1">
    <citation type="submission" date="2017-08" db="EMBL/GenBank/DDBJ databases">
        <authorList>
            <person name="de Groot N.N."/>
        </authorList>
    </citation>
    <scope>NUCLEOTIDE SEQUENCE [LARGE SCALE GENOMIC DNA]</scope>
    <source>
        <strain evidence="1 2">JC85</strain>
    </source>
</reference>
<accession>A0A285UHD0</accession>
<dbReference type="NCBIfam" id="NF006746">
    <property type="entry name" value="PRK09270.1-5"/>
    <property type="match status" value="1"/>
</dbReference>
<dbReference type="OrthoDB" id="3192509at2"/>
<evidence type="ECO:0000313" key="1">
    <source>
        <dbReference type="EMBL" id="SOC41315.1"/>
    </source>
</evidence>
<dbReference type="EMBL" id="OBQD01000008">
    <property type="protein sequence ID" value="SOC41315.1"/>
    <property type="molecule type" value="Genomic_DNA"/>
</dbReference>
<dbReference type="Proteomes" id="UP000219167">
    <property type="component" value="Unassembled WGS sequence"/>
</dbReference>
<dbReference type="Pfam" id="PF03308">
    <property type="entry name" value="MeaB"/>
    <property type="match status" value="1"/>
</dbReference>
<dbReference type="AlphaFoldDB" id="A0A285UHD0"/>
<name>A0A285UHD0_9HYPH</name>
<gene>
    <name evidence="1" type="ORF">SAMN05892877_108192</name>
</gene>
<dbReference type="RefSeq" id="WP_097140527.1">
    <property type="nucleotide sequence ID" value="NZ_OBQD01000008.1"/>
</dbReference>
<dbReference type="Gene3D" id="3.40.50.300">
    <property type="entry name" value="P-loop containing nucleotide triphosphate hydrolases"/>
    <property type="match status" value="1"/>
</dbReference>
<protein>
    <submittedName>
        <fullName evidence="1">ArgK protein</fullName>
    </submittedName>
</protein>
<proteinExistence type="predicted"/>
<keyword evidence="2" id="KW-1185">Reference proteome</keyword>
<organism evidence="1 2">
    <name type="scientific">Rhizobium subbaraonis</name>
    <dbReference type="NCBI Taxonomy" id="908946"/>
    <lineage>
        <taxon>Bacteria</taxon>
        <taxon>Pseudomonadati</taxon>
        <taxon>Pseudomonadota</taxon>
        <taxon>Alphaproteobacteria</taxon>
        <taxon>Hyphomicrobiales</taxon>
        <taxon>Rhizobiaceae</taxon>
        <taxon>Rhizobium/Agrobacterium group</taxon>
        <taxon>Rhizobium</taxon>
    </lineage>
</organism>